<gene>
    <name evidence="2" type="ORF">FYL31_04885</name>
</gene>
<reference evidence="2 3" key="2">
    <citation type="submission" date="2019-09" db="EMBL/GenBank/DDBJ databases">
        <title>Strain-level analysis of Eubacterium rectale using genomes from metagenomes.</title>
        <authorList>
            <person name="Karcher N."/>
            <person name="Segata N."/>
        </authorList>
    </citation>
    <scope>NUCLEOTIDE SEQUENCE [LARGE SCALE GENOMIC DNA]</scope>
    <source>
        <strain evidence="2 3">T3WBe13</strain>
    </source>
</reference>
<name>A0A5S4VRM0_9FIRM</name>
<dbReference type="RefSeq" id="WP_148872079.1">
    <property type="nucleotide sequence ID" value="NZ_VSTF01000003.1"/>
</dbReference>
<dbReference type="EMBL" id="VSTF01000003">
    <property type="protein sequence ID" value="TYL60959.1"/>
    <property type="molecule type" value="Genomic_DNA"/>
</dbReference>
<evidence type="ECO:0000313" key="3">
    <source>
        <dbReference type="Proteomes" id="UP000324327"/>
    </source>
</evidence>
<evidence type="ECO:0000256" key="1">
    <source>
        <dbReference type="SAM" id="SignalP"/>
    </source>
</evidence>
<comment type="caution">
    <text evidence="2">The sequence shown here is derived from an EMBL/GenBank/DDBJ whole genome shotgun (WGS) entry which is preliminary data.</text>
</comment>
<dbReference type="Proteomes" id="UP000324327">
    <property type="component" value="Unassembled WGS sequence"/>
</dbReference>
<dbReference type="PROSITE" id="PS51257">
    <property type="entry name" value="PROKAR_LIPOPROTEIN"/>
    <property type="match status" value="1"/>
</dbReference>
<evidence type="ECO:0000313" key="2">
    <source>
        <dbReference type="EMBL" id="TYL60959.1"/>
    </source>
</evidence>
<accession>A0A5S4VRM0</accession>
<protein>
    <recommendedName>
        <fullName evidence="4">Lipoprotein</fullName>
    </recommendedName>
</protein>
<dbReference type="AlphaFoldDB" id="A0A5S4VRM0"/>
<keyword evidence="1" id="KW-0732">Signal</keyword>
<organism evidence="2 3">
    <name type="scientific">Agathobacter rectalis</name>
    <dbReference type="NCBI Taxonomy" id="39491"/>
    <lineage>
        <taxon>Bacteria</taxon>
        <taxon>Bacillati</taxon>
        <taxon>Bacillota</taxon>
        <taxon>Clostridia</taxon>
        <taxon>Lachnospirales</taxon>
        <taxon>Lachnospiraceae</taxon>
        <taxon>Agathobacter</taxon>
    </lineage>
</organism>
<evidence type="ECO:0008006" key="4">
    <source>
        <dbReference type="Google" id="ProtNLM"/>
    </source>
</evidence>
<proteinExistence type="predicted"/>
<feature type="chain" id="PRO_5039171647" description="Lipoprotein" evidence="1">
    <location>
        <begin position="20"/>
        <end position="189"/>
    </location>
</feature>
<sequence>MIKRLSVIIALGIALSLSACGNTAKVNEPIEAEKVTEAIESTPEVTEEPETATEEAEELSVIYADDEEINLYLNRYNEVNVGQEITADQFEPYKHHGSVHKNQIKLKTEETTISATGTKVTVYLECKDLEQYKEAFLRFVKPFSDTDIEKCWEQVLADDTRVIEFDGFSTETSKFDGDIEYMSIYGSIE</sequence>
<reference evidence="2 3" key="1">
    <citation type="submission" date="2019-08" db="EMBL/GenBank/DDBJ databases">
        <authorList>
            <person name="Duncan S."/>
            <person name="Walker A."/>
        </authorList>
    </citation>
    <scope>NUCLEOTIDE SEQUENCE [LARGE SCALE GENOMIC DNA]</scope>
    <source>
        <strain evidence="2 3">T3WBe13</strain>
    </source>
</reference>
<feature type="signal peptide" evidence="1">
    <location>
        <begin position="1"/>
        <end position="19"/>
    </location>
</feature>